<evidence type="ECO:0000313" key="2">
    <source>
        <dbReference type="Proteomes" id="UP000069030"/>
    </source>
</evidence>
<name>A0A0U3F9B2_9FLAO</name>
<evidence type="ECO:0000313" key="1">
    <source>
        <dbReference type="EMBL" id="ALU26939.1"/>
    </source>
</evidence>
<proteinExistence type="predicted"/>
<dbReference type="Proteomes" id="UP000069030">
    <property type="component" value="Chromosome"/>
</dbReference>
<organism evidence="1 2">
    <name type="scientific">Myroides odoratimimus</name>
    <dbReference type="NCBI Taxonomy" id="76832"/>
    <lineage>
        <taxon>Bacteria</taxon>
        <taxon>Pseudomonadati</taxon>
        <taxon>Bacteroidota</taxon>
        <taxon>Flavobacteriia</taxon>
        <taxon>Flavobacteriales</taxon>
        <taxon>Flavobacteriaceae</taxon>
        <taxon>Myroides</taxon>
    </lineage>
</organism>
<dbReference type="KEGG" id="mod:AS202_12610"/>
<dbReference type="RefSeq" id="WP_006259216.1">
    <property type="nucleotide sequence ID" value="NZ_BCMQ01000008.1"/>
</dbReference>
<dbReference type="PROSITE" id="PS51257">
    <property type="entry name" value="PROKAR_LIPOPROTEIN"/>
    <property type="match status" value="1"/>
</dbReference>
<reference evidence="1 2" key="1">
    <citation type="journal article" date="2016" name="J. Zhejiang Univ. Sci. B">
        <title>Antibiotic resistance mechanisms of Myroides sp.</title>
        <authorList>
            <person name="Hu S."/>
            <person name="Yuan S."/>
            <person name="Qu H."/>
            <person name="Jiang T."/>
            <person name="Zhou Y."/>
            <person name="Wang M."/>
            <person name="Ming D."/>
        </authorList>
    </citation>
    <scope>NUCLEOTIDE SEQUENCE [LARGE SCALE GENOMIC DNA]</scope>
    <source>
        <strain evidence="1 2">PR63039</strain>
    </source>
</reference>
<protein>
    <submittedName>
        <fullName evidence="1">Uncharacterized protein</fullName>
    </submittedName>
</protein>
<gene>
    <name evidence="1" type="ORF">AS202_12610</name>
</gene>
<accession>A0A0U3F9B2</accession>
<sequence length="146" mass="16386">MKKFIAFSVALLSILTITILQGCSSSDDNNTLNEPQTLTATHSNIERKWLTTYYTFTADINKAVKTAYQVSSVEITLKNGEYTLFDRYSEKSDKGTYTLNGSSLALKSSVVNENINFKINKLTQNEIDLTVINHKHLTSVELIVIK</sequence>
<dbReference type="AlphaFoldDB" id="A0A0U3F9B2"/>
<dbReference type="EMBL" id="CP013690">
    <property type="protein sequence ID" value="ALU26939.1"/>
    <property type="molecule type" value="Genomic_DNA"/>
</dbReference>